<comment type="caution">
    <text evidence="2">The sequence shown here is derived from an EMBL/GenBank/DDBJ whole genome shotgun (WGS) entry which is preliminary data.</text>
</comment>
<dbReference type="OrthoDB" id="10435592at2759"/>
<accession>A0A8H7T1T7</accession>
<dbReference type="PANTHER" id="PTHR47657:SF7">
    <property type="entry name" value="STEROL REGULATORY ELEMENT-BINDING PROTEIN ECM22"/>
    <property type="match status" value="1"/>
</dbReference>
<proteinExistence type="predicted"/>
<keyword evidence="1" id="KW-0472">Membrane</keyword>
<sequence>MSSLQVAKKEYYATYAAKLHRLATEEGPPLSTITAENCAAFQLFGAMNCFYSFSPARLDHDSDGTGESLPSKQFTVLHKLRAVMYAALGILYTSVVAPFIHHGDKRHIMLIAAVDARTQCKAFDGLWWMISEDEKDPAKLRAYSDTISIFQATWVVVNNSLPGELESADLLLGLYNVPVEYIALLKENDHAALVIFAYAGVALKALECYWWLQGRSVHLVSEIWKLLDEKHRAWMEWPLQVTGWTPPADSSTAISTAVFTTCSKGTSSTSVDIVPYPDILEY</sequence>
<evidence type="ECO:0000256" key="1">
    <source>
        <dbReference type="SAM" id="Phobius"/>
    </source>
</evidence>
<dbReference type="GO" id="GO:0000981">
    <property type="term" value="F:DNA-binding transcription factor activity, RNA polymerase II-specific"/>
    <property type="evidence" value="ECO:0007669"/>
    <property type="project" value="TreeGrafter"/>
</dbReference>
<dbReference type="AlphaFoldDB" id="A0A8H7T1T7"/>
<keyword evidence="1" id="KW-0812">Transmembrane</keyword>
<dbReference type="InterPro" id="IPR052400">
    <property type="entry name" value="Zn2-C6_fungal_TF"/>
</dbReference>
<evidence type="ECO:0000313" key="2">
    <source>
        <dbReference type="EMBL" id="KAG4413025.1"/>
    </source>
</evidence>
<keyword evidence="1" id="KW-1133">Transmembrane helix</keyword>
<protein>
    <submittedName>
        <fullName evidence="2">Uncharacterized protein</fullName>
    </submittedName>
</protein>
<keyword evidence="3" id="KW-1185">Reference proteome</keyword>
<dbReference type="Proteomes" id="UP000664132">
    <property type="component" value="Unassembled WGS sequence"/>
</dbReference>
<organism evidence="2 3">
    <name type="scientific">Cadophora malorum</name>
    <dbReference type="NCBI Taxonomy" id="108018"/>
    <lineage>
        <taxon>Eukaryota</taxon>
        <taxon>Fungi</taxon>
        <taxon>Dikarya</taxon>
        <taxon>Ascomycota</taxon>
        <taxon>Pezizomycotina</taxon>
        <taxon>Leotiomycetes</taxon>
        <taxon>Helotiales</taxon>
        <taxon>Ploettnerulaceae</taxon>
        <taxon>Cadophora</taxon>
    </lineage>
</organism>
<reference evidence="2" key="1">
    <citation type="submission" date="2021-02" db="EMBL/GenBank/DDBJ databases">
        <title>Genome sequence Cadophora malorum strain M34.</title>
        <authorList>
            <person name="Stefanovic E."/>
            <person name="Vu D."/>
            <person name="Scully C."/>
            <person name="Dijksterhuis J."/>
            <person name="Roader J."/>
            <person name="Houbraken J."/>
        </authorList>
    </citation>
    <scope>NUCLEOTIDE SEQUENCE</scope>
    <source>
        <strain evidence="2">M34</strain>
    </source>
</reference>
<gene>
    <name evidence="2" type="ORF">IFR04_013833</name>
</gene>
<dbReference type="PANTHER" id="PTHR47657">
    <property type="entry name" value="STEROL REGULATORY ELEMENT-BINDING PROTEIN ECM22"/>
    <property type="match status" value="1"/>
</dbReference>
<feature type="transmembrane region" description="Helical" evidence="1">
    <location>
        <begin position="82"/>
        <end position="100"/>
    </location>
</feature>
<dbReference type="EMBL" id="JAFJYH010000337">
    <property type="protein sequence ID" value="KAG4413025.1"/>
    <property type="molecule type" value="Genomic_DNA"/>
</dbReference>
<name>A0A8H7T1T7_9HELO</name>
<evidence type="ECO:0000313" key="3">
    <source>
        <dbReference type="Proteomes" id="UP000664132"/>
    </source>
</evidence>